<dbReference type="Proteomes" id="UP000831537">
    <property type="component" value="Chromosome"/>
</dbReference>
<proteinExistence type="predicted"/>
<keyword evidence="3" id="KW-1185">Reference proteome</keyword>
<accession>A0ABY4GGY6</accession>
<evidence type="ECO:0000256" key="1">
    <source>
        <dbReference type="SAM" id="Phobius"/>
    </source>
</evidence>
<organism evidence="2 3">
    <name type="scientific">Gracilibacillus salinarum</name>
    <dbReference type="NCBI Taxonomy" id="2932255"/>
    <lineage>
        <taxon>Bacteria</taxon>
        <taxon>Bacillati</taxon>
        <taxon>Bacillota</taxon>
        <taxon>Bacilli</taxon>
        <taxon>Bacillales</taxon>
        <taxon>Bacillaceae</taxon>
        <taxon>Gracilibacillus</taxon>
    </lineage>
</organism>
<dbReference type="EMBL" id="CP095071">
    <property type="protein sequence ID" value="UOQ83475.1"/>
    <property type="molecule type" value="Genomic_DNA"/>
</dbReference>
<evidence type="ECO:0000313" key="2">
    <source>
        <dbReference type="EMBL" id="UOQ83475.1"/>
    </source>
</evidence>
<feature type="transmembrane region" description="Helical" evidence="1">
    <location>
        <begin position="7"/>
        <end position="27"/>
    </location>
</feature>
<keyword evidence="1" id="KW-0472">Membrane</keyword>
<dbReference type="RefSeq" id="WP_244740396.1">
    <property type="nucleotide sequence ID" value="NZ_CP095071.1"/>
</dbReference>
<evidence type="ECO:0000313" key="3">
    <source>
        <dbReference type="Proteomes" id="UP000831537"/>
    </source>
</evidence>
<protein>
    <recommendedName>
        <fullName evidence="4">DUF3188 domain-containing protein</fullName>
    </recommendedName>
</protein>
<reference evidence="2 3" key="1">
    <citation type="submission" date="2022-04" db="EMBL/GenBank/DDBJ databases">
        <title>Gracilibacillus sp. isolated from saltern.</title>
        <authorList>
            <person name="Won M."/>
            <person name="Lee C.-M."/>
            <person name="Woen H.-Y."/>
            <person name="Kwon S.-W."/>
        </authorList>
    </citation>
    <scope>NUCLEOTIDE SEQUENCE [LARGE SCALE GENOMIC DNA]</scope>
    <source>
        <strain evidence="2 3">SSPM10-3</strain>
    </source>
</reference>
<sequence length="62" mass="7001">MNIVRNIHWILLFVVSVNMITLLLSFQPSSPDIVALIMGGIGFIGVCGVVFYVERKKRKTKH</sequence>
<evidence type="ECO:0008006" key="4">
    <source>
        <dbReference type="Google" id="ProtNLM"/>
    </source>
</evidence>
<keyword evidence="1" id="KW-1133">Transmembrane helix</keyword>
<gene>
    <name evidence="2" type="ORF">MUN87_11950</name>
</gene>
<keyword evidence="1" id="KW-0812">Transmembrane</keyword>
<feature type="transmembrane region" description="Helical" evidence="1">
    <location>
        <begin position="33"/>
        <end position="53"/>
    </location>
</feature>
<name>A0ABY4GGY6_9BACI</name>